<dbReference type="SUPFAM" id="SSF52343">
    <property type="entry name" value="Ferredoxin reductase-like, C-terminal NADP-linked domain"/>
    <property type="match status" value="1"/>
</dbReference>
<evidence type="ECO:0000259" key="2">
    <source>
        <dbReference type="Pfam" id="PF08030"/>
    </source>
</evidence>
<organism evidence="3 4">
    <name type="scientific">Reticulomyxa filosa</name>
    <dbReference type="NCBI Taxonomy" id="46433"/>
    <lineage>
        <taxon>Eukaryota</taxon>
        <taxon>Sar</taxon>
        <taxon>Rhizaria</taxon>
        <taxon>Retaria</taxon>
        <taxon>Foraminifera</taxon>
        <taxon>Monothalamids</taxon>
        <taxon>Reticulomyxidae</taxon>
        <taxon>Reticulomyxa</taxon>
    </lineage>
</organism>
<dbReference type="InterPro" id="IPR013121">
    <property type="entry name" value="Fe_red_NAD-bd_6"/>
</dbReference>
<keyword evidence="4" id="KW-1185">Reference proteome</keyword>
<keyword evidence="1" id="KW-0560">Oxidoreductase</keyword>
<evidence type="ECO:0000313" key="3">
    <source>
        <dbReference type="EMBL" id="ETO36576.1"/>
    </source>
</evidence>
<evidence type="ECO:0000256" key="1">
    <source>
        <dbReference type="ARBA" id="ARBA00023002"/>
    </source>
</evidence>
<comment type="caution">
    <text evidence="3">The sequence shown here is derived from an EMBL/GenBank/DDBJ whole genome shotgun (WGS) entry which is preliminary data.</text>
</comment>
<dbReference type="InterPro" id="IPR000778">
    <property type="entry name" value="Cyt_b245_heavy_chain"/>
</dbReference>
<dbReference type="GO" id="GO:0005886">
    <property type="term" value="C:plasma membrane"/>
    <property type="evidence" value="ECO:0007669"/>
    <property type="project" value="TreeGrafter"/>
</dbReference>
<evidence type="ECO:0000313" key="4">
    <source>
        <dbReference type="Proteomes" id="UP000023152"/>
    </source>
</evidence>
<dbReference type="EMBL" id="ASPP01000523">
    <property type="protein sequence ID" value="ETO36576.1"/>
    <property type="molecule type" value="Genomic_DNA"/>
</dbReference>
<dbReference type="InterPro" id="IPR039261">
    <property type="entry name" value="FNR_nucleotide-bd"/>
</dbReference>
<protein>
    <submittedName>
        <fullName evidence="3">Cytochrome b-245, beta polypeptide</fullName>
    </submittedName>
</protein>
<sequence>MSPKKAYAEFFHWDGVNKMPKTIGPDGRSLLCIDGPMAAPTQHLGAYGTAMIVGAGIGVTPVRATLQSIVYYRFKRGVGHSFPDHAYCAWIVNWEQLAAYRFMVRTLKEAEDELYDMRRKNPEQMKSKVLQMHIFVTSAPKNPTFDPSELDSGGDKQTDLAIWGPHYDDTLHDKSRTVAREKAPFSEIDIYRALCCPEPEPVSLGDIIIHNGRPKWPELFSSIQQQHCGETIGVMFCGPDVVASDLKVQCSSPLGLALFSFQIFHGTFSHICNKYKHRNNVAISLISVPIPRSFCTKKTFEKYFIV</sequence>
<dbReference type="OrthoDB" id="167398at2759"/>
<accession>X6PEC6</accession>
<dbReference type="GO" id="GO:0016491">
    <property type="term" value="F:oxidoreductase activity"/>
    <property type="evidence" value="ECO:0007669"/>
    <property type="project" value="UniProtKB-KW"/>
</dbReference>
<dbReference type="PRINTS" id="PR00466">
    <property type="entry name" value="GP91PHOX"/>
</dbReference>
<dbReference type="AlphaFoldDB" id="X6PEC6"/>
<dbReference type="Gene3D" id="3.40.50.80">
    <property type="entry name" value="Nucleotide-binding domain of ferredoxin-NADP reductase (FNR) module"/>
    <property type="match status" value="1"/>
</dbReference>
<gene>
    <name evidence="3" type="ORF">RFI_00485</name>
</gene>
<feature type="domain" description="Ferric reductase NAD binding" evidence="2">
    <location>
        <begin position="51"/>
        <end position="250"/>
    </location>
</feature>
<proteinExistence type="predicted"/>
<dbReference type="PANTHER" id="PTHR11972">
    <property type="entry name" value="NADPH OXIDASE"/>
    <property type="match status" value="1"/>
</dbReference>
<dbReference type="InterPro" id="IPR050369">
    <property type="entry name" value="RBOH/FRE"/>
</dbReference>
<reference evidence="3 4" key="1">
    <citation type="journal article" date="2013" name="Curr. Biol.">
        <title>The Genome of the Foraminiferan Reticulomyxa filosa.</title>
        <authorList>
            <person name="Glockner G."/>
            <person name="Hulsmann N."/>
            <person name="Schleicher M."/>
            <person name="Noegel A.A."/>
            <person name="Eichinger L."/>
            <person name="Gallinger C."/>
            <person name="Pawlowski J."/>
            <person name="Sierra R."/>
            <person name="Euteneuer U."/>
            <person name="Pillet L."/>
            <person name="Moustafa A."/>
            <person name="Platzer M."/>
            <person name="Groth M."/>
            <person name="Szafranski K."/>
            <person name="Schliwa M."/>
        </authorList>
    </citation>
    <scope>NUCLEOTIDE SEQUENCE [LARGE SCALE GENOMIC DNA]</scope>
</reference>
<dbReference type="PANTHER" id="PTHR11972:SF153">
    <property type="entry name" value="SUPEROXIDE-GENERATING NADPH OXIDASE HEAVY CHAIN SUBUNIT A"/>
    <property type="match status" value="1"/>
</dbReference>
<dbReference type="Proteomes" id="UP000023152">
    <property type="component" value="Unassembled WGS sequence"/>
</dbReference>
<name>X6PEC6_RETFI</name>
<dbReference type="Pfam" id="PF08030">
    <property type="entry name" value="NAD_binding_6"/>
    <property type="match status" value="1"/>
</dbReference>